<protein>
    <submittedName>
        <fullName evidence="1">Uncharacterized protein</fullName>
    </submittedName>
</protein>
<dbReference type="AlphaFoldDB" id="A0AAN7U6N7"/>
<sequence>MCSEYGLVEFNSSESTVTLIKSIHYGTCEIDKNQTLVSSTYFLNKCTKLGNNSSVFVMVEPDDSPNKLKDFCNSLSFINNNCDNIIVKSFKNSSCFPIVNSDNNSTETNLFNRLSCRGSYIDVDVCNGGCSDIQCNFKETIDSNSTSCPDIQFQDLNNHSQKLNNKYCILINSNNRILLTPH</sequence>
<evidence type="ECO:0000313" key="1">
    <source>
        <dbReference type="EMBL" id="KAK5580948.1"/>
    </source>
</evidence>
<gene>
    <name evidence="1" type="ORF">RB653_000975</name>
</gene>
<accession>A0AAN7U6N7</accession>
<reference evidence="1 2" key="1">
    <citation type="submission" date="2023-11" db="EMBL/GenBank/DDBJ databases">
        <title>Dfirmibasis_genome.</title>
        <authorList>
            <person name="Edelbroek B."/>
            <person name="Kjellin J."/>
            <person name="Jerlstrom-Hultqvist J."/>
            <person name="Soderbom F."/>
        </authorList>
    </citation>
    <scope>NUCLEOTIDE SEQUENCE [LARGE SCALE GENOMIC DNA]</scope>
    <source>
        <strain evidence="1 2">TNS-C-14</strain>
    </source>
</reference>
<comment type="caution">
    <text evidence="1">The sequence shown here is derived from an EMBL/GenBank/DDBJ whole genome shotgun (WGS) entry which is preliminary data.</text>
</comment>
<dbReference type="Proteomes" id="UP001344447">
    <property type="component" value="Unassembled WGS sequence"/>
</dbReference>
<keyword evidence="2" id="KW-1185">Reference proteome</keyword>
<dbReference type="EMBL" id="JAVFKY010000002">
    <property type="protein sequence ID" value="KAK5580948.1"/>
    <property type="molecule type" value="Genomic_DNA"/>
</dbReference>
<proteinExistence type="predicted"/>
<organism evidence="1 2">
    <name type="scientific">Dictyostelium firmibasis</name>
    <dbReference type="NCBI Taxonomy" id="79012"/>
    <lineage>
        <taxon>Eukaryota</taxon>
        <taxon>Amoebozoa</taxon>
        <taxon>Evosea</taxon>
        <taxon>Eumycetozoa</taxon>
        <taxon>Dictyostelia</taxon>
        <taxon>Dictyosteliales</taxon>
        <taxon>Dictyosteliaceae</taxon>
        <taxon>Dictyostelium</taxon>
    </lineage>
</organism>
<evidence type="ECO:0000313" key="2">
    <source>
        <dbReference type="Proteomes" id="UP001344447"/>
    </source>
</evidence>
<name>A0AAN7U6N7_9MYCE</name>